<dbReference type="InterPro" id="IPR003782">
    <property type="entry name" value="SCO1/SenC"/>
</dbReference>
<dbReference type="GO" id="GO:0046872">
    <property type="term" value="F:metal ion binding"/>
    <property type="evidence" value="ECO:0007669"/>
    <property type="project" value="UniProtKB-KW"/>
</dbReference>
<dbReference type="FunFam" id="3.40.30.10:FF:000013">
    <property type="entry name" value="Blast:Protein SCO1 homolog, mitochondrial"/>
    <property type="match status" value="1"/>
</dbReference>
<evidence type="ECO:0000256" key="4">
    <source>
        <dbReference type="PIRSR" id="PIRSR603782-2"/>
    </source>
</evidence>
<sequence>MDPMNKRNAIKNVAISALGIWAASQLTACDKDSLAFTAINITGASYGKDFALTDHNGQPRTLADFRGKIVMMFFGYTQCPDVCPTSMTEMVAIKQLLGPDGDKLQGLFVTVDPERDAPEMLKAYMEAFDPSFLALYTTREKIAALAKDYKVYYKKVPGPTPTTYTIDHTAGSYVYDTQGQLRLFTRYGTAPEKTAADIRLLLKSAP</sequence>
<accession>A0A1W9KPF0</accession>
<comment type="caution">
    <text evidence="6">The sequence shown here is derived from an EMBL/GenBank/DDBJ whole genome shotgun (WGS) entry which is preliminary data.</text>
</comment>
<evidence type="ECO:0000256" key="2">
    <source>
        <dbReference type="ARBA" id="ARBA00023008"/>
    </source>
</evidence>
<evidence type="ECO:0000313" key="6">
    <source>
        <dbReference type="EMBL" id="OQW85999.1"/>
    </source>
</evidence>
<feature type="binding site" evidence="3">
    <location>
        <position position="79"/>
    </location>
    <ligand>
        <name>Cu cation</name>
        <dbReference type="ChEBI" id="CHEBI:23378"/>
    </ligand>
</feature>
<feature type="binding site" evidence="3">
    <location>
        <position position="83"/>
    </location>
    <ligand>
        <name>Cu cation</name>
        <dbReference type="ChEBI" id="CHEBI:23378"/>
    </ligand>
</feature>
<dbReference type="EMBL" id="MTEI01000025">
    <property type="protein sequence ID" value="OQW85999.1"/>
    <property type="molecule type" value="Genomic_DNA"/>
</dbReference>
<organism evidence="6 7">
    <name type="scientific">Rhodoferax ferrireducens</name>
    <dbReference type="NCBI Taxonomy" id="192843"/>
    <lineage>
        <taxon>Bacteria</taxon>
        <taxon>Pseudomonadati</taxon>
        <taxon>Pseudomonadota</taxon>
        <taxon>Betaproteobacteria</taxon>
        <taxon>Burkholderiales</taxon>
        <taxon>Comamonadaceae</taxon>
        <taxon>Rhodoferax</taxon>
    </lineage>
</organism>
<dbReference type="PANTHER" id="PTHR12151">
    <property type="entry name" value="ELECTRON TRANSPORT PROTIN SCO1/SENC FAMILY MEMBER"/>
    <property type="match status" value="1"/>
</dbReference>
<dbReference type="InterPro" id="IPR013766">
    <property type="entry name" value="Thioredoxin_domain"/>
</dbReference>
<keyword evidence="4" id="KW-1015">Disulfide bond</keyword>
<protein>
    <submittedName>
        <fullName evidence="6">SCO family protein</fullName>
    </submittedName>
</protein>
<name>A0A1W9KPF0_9BURK</name>
<keyword evidence="2 3" id="KW-0186">Copper</keyword>
<dbReference type="InterPro" id="IPR036249">
    <property type="entry name" value="Thioredoxin-like_sf"/>
</dbReference>
<dbReference type="Gene3D" id="3.40.30.10">
    <property type="entry name" value="Glutaredoxin"/>
    <property type="match status" value="1"/>
</dbReference>
<gene>
    <name evidence="6" type="ORF">BWK72_19310</name>
</gene>
<feature type="disulfide bond" description="Redox-active" evidence="4">
    <location>
        <begin position="79"/>
        <end position="83"/>
    </location>
</feature>
<comment type="similarity">
    <text evidence="1">Belongs to the SCO1/2 family.</text>
</comment>
<feature type="binding site" evidence="3">
    <location>
        <position position="168"/>
    </location>
    <ligand>
        <name>Cu cation</name>
        <dbReference type="ChEBI" id="CHEBI:23378"/>
    </ligand>
</feature>
<keyword evidence="3" id="KW-0479">Metal-binding</keyword>
<feature type="domain" description="Thioredoxin" evidence="5">
    <location>
        <begin position="41"/>
        <end position="206"/>
    </location>
</feature>
<dbReference type="SUPFAM" id="SSF52833">
    <property type="entry name" value="Thioredoxin-like"/>
    <property type="match status" value="1"/>
</dbReference>
<reference evidence="6 7" key="1">
    <citation type="submission" date="2017-01" db="EMBL/GenBank/DDBJ databases">
        <title>Novel large sulfur bacteria in the metagenomes of groundwater-fed chemosynthetic microbial mats in the Lake Huron basin.</title>
        <authorList>
            <person name="Sharrar A.M."/>
            <person name="Flood B.E."/>
            <person name="Bailey J.V."/>
            <person name="Jones D.S."/>
            <person name="Biddanda B."/>
            <person name="Ruberg S.A."/>
            <person name="Marcus D.N."/>
            <person name="Dick G.J."/>
        </authorList>
    </citation>
    <scope>NUCLEOTIDE SEQUENCE [LARGE SCALE GENOMIC DNA]</scope>
    <source>
        <strain evidence="6">A7</strain>
    </source>
</reference>
<dbReference type="Proteomes" id="UP000192505">
    <property type="component" value="Unassembled WGS sequence"/>
</dbReference>
<dbReference type="CDD" id="cd02968">
    <property type="entry name" value="SCO"/>
    <property type="match status" value="1"/>
</dbReference>
<evidence type="ECO:0000256" key="3">
    <source>
        <dbReference type="PIRSR" id="PIRSR603782-1"/>
    </source>
</evidence>
<dbReference type="PANTHER" id="PTHR12151:SF25">
    <property type="entry name" value="LINALOOL DEHYDRATASE_ISOMERASE DOMAIN-CONTAINING PROTEIN"/>
    <property type="match status" value="1"/>
</dbReference>
<proteinExistence type="inferred from homology"/>
<evidence type="ECO:0000259" key="5">
    <source>
        <dbReference type="PROSITE" id="PS51352"/>
    </source>
</evidence>
<dbReference type="PROSITE" id="PS51352">
    <property type="entry name" value="THIOREDOXIN_2"/>
    <property type="match status" value="1"/>
</dbReference>
<evidence type="ECO:0000256" key="1">
    <source>
        <dbReference type="ARBA" id="ARBA00010996"/>
    </source>
</evidence>
<evidence type="ECO:0000313" key="7">
    <source>
        <dbReference type="Proteomes" id="UP000192505"/>
    </source>
</evidence>
<dbReference type="AlphaFoldDB" id="A0A1W9KPF0"/>
<dbReference type="Pfam" id="PF02630">
    <property type="entry name" value="SCO1-SenC"/>
    <property type="match status" value="1"/>
</dbReference>